<proteinExistence type="predicted"/>
<accession>A0ACB0E1P7</accession>
<evidence type="ECO:0000313" key="1">
    <source>
        <dbReference type="EMBL" id="CAI9694344.1"/>
    </source>
</evidence>
<organism evidence="1 2">
    <name type="scientific">Rangifer tarandus platyrhynchus</name>
    <name type="common">Svalbard reindeer</name>
    <dbReference type="NCBI Taxonomy" id="3082113"/>
    <lineage>
        <taxon>Eukaryota</taxon>
        <taxon>Metazoa</taxon>
        <taxon>Chordata</taxon>
        <taxon>Craniata</taxon>
        <taxon>Vertebrata</taxon>
        <taxon>Euteleostomi</taxon>
        <taxon>Mammalia</taxon>
        <taxon>Eutheria</taxon>
        <taxon>Laurasiatheria</taxon>
        <taxon>Artiodactyla</taxon>
        <taxon>Ruminantia</taxon>
        <taxon>Pecora</taxon>
        <taxon>Cervidae</taxon>
        <taxon>Odocoileinae</taxon>
        <taxon>Rangifer</taxon>
    </lineage>
</organism>
<sequence>MTRRSAGRRGPAITVAGAGPRRCPSGFAKAPEPPPLAEAAGISRWGRGQTYPEGENCDPPVYLELRGPGPGAGNGGAVGAALRLFRELARSASPCGRNTVQSALQSLGSCNGVSITGRTSWAPAYHPSLR</sequence>
<evidence type="ECO:0000313" key="2">
    <source>
        <dbReference type="Proteomes" id="UP001162501"/>
    </source>
</evidence>
<dbReference type="EMBL" id="OX596097">
    <property type="protein sequence ID" value="CAI9694344.1"/>
    <property type="molecule type" value="Genomic_DNA"/>
</dbReference>
<name>A0ACB0E1P7_RANTA</name>
<protein>
    <submittedName>
        <fullName evidence="1">Uncharacterized protein</fullName>
    </submittedName>
</protein>
<reference evidence="1" key="1">
    <citation type="submission" date="2023-05" db="EMBL/GenBank/DDBJ databases">
        <authorList>
            <consortium name="ELIXIR-Norway"/>
        </authorList>
    </citation>
    <scope>NUCLEOTIDE SEQUENCE</scope>
</reference>
<gene>
    <name evidence="1" type="ORF">MRATA1EN3_LOCUS5557</name>
</gene>
<dbReference type="Proteomes" id="UP001162501">
    <property type="component" value="Chromosome 13"/>
</dbReference>